<evidence type="ECO:0000313" key="1">
    <source>
        <dbReference type="EMBL" id="QDU39107.1"/>
    </source>
</evidence>
<dbReference type="Proteomes" id="UP000320496">
    <property type="component" value="Chromosome"/>
</dbReference>
<organism evidence="1 2">
    <name type="scientific">Maioricimonas rarisocia</name>
    <dbReference type="NCBI Taxonomy" id="2528026"/>
    <lineage>
        <taxon>Bacteria</taxon>
        <taxon>Pseudomonadati</taxon>
        <taxon>Planctomycetota</taxon>
        <taxon>Planctomycetia</taxon>
        <taxon>Planctomycetales</taxon>
        <taxon>Planctomycetaceae</taxon>
        <taxon>Maioricimonas</taxon>
    </lineage>
</organism>
<evidence type="ECO:0008006" key="3">
    <source>
        <dbReference type="Google" id="ProtNLM"/>
    </source>
</evidence>
<dbReference type="AlphaFoldDB" id="A0A517Z9E9"/>
<proteinExistence type="predicted"/>
<accession>A0A517Z9E9</accession>
<protein>
    <recommendedName>
        <fullName evidence="3">N-acetyltransferase domain-containing protein</fullName>
    </recommendedName>
</protein>
<sequence length="132" mass="14728">MNEVELSVPHREFETDRLAVVRVQMRIPHGIDPSPRQVYMGFANDALASVGWPLVTVTVSETIAEQKGGPFVQFIETDARCRRLGFATEIWEALNERYGGKLIGEAGTWAGYLFLKSVGVTLPEADRSYFPP</sequence>
<name>A0A517Z9E9_9PLAN</name>
<dbReference type="KEGG" id="mri:Mal4_34420"/>
<keyword evidence="2" id="KW-1185">Reference proteome</keyword>
<gene>
    <name evidence="1" type="ORF">Mal4_34420</name>
</gene>
<dbReference type="EMBL" id="CP036275">
    <property type="protein sequence ID" value="QDU39107.1"/>
    <property type="molecule type" value="Genomic_DNA"/>
</dbReference>
<reference evidence="1 2" key="1">
    <citation type="submission" date="2019-02" db="EMBL/GenBank/DDBJ databases">
        <title>Deep-cultivation of Planctomycetes and their phenomic and genomic characterization uncovers novel biology.</title>
        <authorList>
            <person name="Wiegand S."/>
            <person name="Jogler M."/>
            <person name="Boedeker C."/>
            <person name="Pinto D."/>
            <person name="Vollmers J."/>
            <person name="Rivas-Marin E."/>
            <person name="Kohn T."/>
            <person name="Peeters S.H."/>
            <person name="Heuer A."/>
            <person name="Rast P."/>
            <person name="Oberbeckmann S."/>
            <person name="Bunk B."/>
            <person name="Jeske O."/>
            <person name="Meyerdierks A."/>
            <person name="Storesund J.E."/>
            <person name="Kallscheuer N."/>
            <person name="Luecker S."/>
            <person name="Lage O.M."/>
            <person name="Pohl T."/>
            <person name="Merkel B.J."/>
            <person name="Hornburger P."/>
            <person name="Mueller R.-W."/>
            <person name="Bruemmer F."/>
            <person name="Labrenz M."/>
            <person name="Spormann A.M."/>
            <person name="Op den Camp H."/>
            <person name="Overmann J."/>
            <person name="Amann R."/>
            <person name="Jetten M.S.M."/>
            <person name="Mascher T."/>
            <person name="Medema M.H."/>
            <person name="Devos D.P."/>
            <person name="Kaster A.-K."/>
            <person name="Ovreas L."/>
            <person name="Rohde M."/>
            <person name="Galperin M.Y."/>
            <person name="Jogler C."/>
        </authorList>
    </citation>
    <scope>NUCLEOTIDE SEQUENCE [LARGE SCALE GENOMIC DNA]</scope>
    <source>
        <strain evidence="1 2">Mal4</strain>
    </source>
</reference>
<evidence type="ECO:0000313" key="2">
    <source>
        <dbReference type="Proteomes" id="UP000320496"/>
    </source>
</evidence>